<evidence type="ECO:0000313" key="8">
    <source>
        <dbReference type="Proteomes" id="UP001314170"/>
    </source>
</evidence>
<comment type="caution">
    <text evidence="7">The sequence shown here is derived from an EMBL/GenBank/DDBJ whole genome shotgun (WGS) entry which is preliminary data.</text>
</comment>
<evidence type="ECO:0000256" key="2">
    <source>
        <dbReference type="ARBA" id="ARBA00006840"/>
    </source>
</evidence>
<comment type="subcellular location">
    <subcellularLocation>
        <location evidence="1">Membrane</location>
        <topology evidence="1">Multi-pass membrane protein</topology>
    </subcellularLocation>
</comment>
<sequence>MVVGTFFVVVSLIGLIGTICKVTFLLGIYSFFAFLWILGLISFTFFLLLVTNNGASEKLSRIRFREYRFGDYSHWLREQFANGRNWNNIQSCMVYTHACSNPHTYHDLKAKDFYKKKLSPIESGCCKPPIYCGFESKNATFWVMPESGPEVPDSDCTTWSNEQDKLCYNCKSCRVGVLASIRLVWRNFAKLMCLQIVLMTMIYCISGFTRKNIQMDNSIYSRV</sequence>
<evidence type="ECO:0000256" key="3">
    <source>
        <dbReference type="ARBA" id="ARBA00022692"/>
    </source>
</evidence>
<reference evidence="7 8" key="1">
    <citation type="submission" date="2024-01" db="EMBL/GenBank/DDBJ databases">
        <authorList>
            <person name="Waweru B."/>
        </authorList>
    </citation>
    <scope>NUCLEOTIDE SEQUENCE [LARGE SCALE GENOMIC DNA]</scope>
</reference>
<organism evidence="7 8">
    <name type="scientific">Dovyalis caffra</name>
    <dbReference type="NCBI Taxonomy" id="77055"/>
    <lineage>
        <taxon>Eukaryota</taxon>
        <taxon>Viridiplantae</taxon>
        <taxon>Streptophyta</taxon>
        <taxon>Embryophyta</taxon>
        <taxon>Tracheophyta</taxon>
        <taxon>Spermatophyta</taxon>
        <taxon>Magnoliopsida</taxon>
        <taxon>eudicotyledons</taxon>
        <taxon>Gunneridae</taxon>
        <taxon>Pentapetalae</taxon>
        <taxon>rosids</taxon>
        <taxon>fabids</taxon>
        <taxon>Malpighiales</taxon>
        <taxon>Salicaceae</taxon>
        <taxon>Flacourtieae</taxon>
        <taxon>Dovyalis</taxon>
    </lineage>
</organism>
<comment type="similarity">
    <text evidence="2">Belongs to the tetraspanin (TM4SF) family.</text>
</comment>
<dbReference type="GO" id="GO:0009734">
    <property type="term" value="P:auxin-activated signaling pathway"/>
    <property type="evidence" value="ECO:0007669"/>
    <property type="project" value="InterPro"/>
</dbReference>
<feature type="transmembrane region" description="Helical" evidence="6">
    <location>
        <begin position="7"/>
        <end position="28"/>
    </location>
</feature>
<dbReference type="Pfam" id="PF00335">
    <property type="entry name" value="Tetraspanin"/>
    <property type="match status" value="1"/>
</dbReference>
<dbReference type="EMBL" id="CAWUPB010000071">
    <property type="protein sequence ID" value="CAK7323163.1"/>
    <property type="molecule type" value="Genomic_DNA"/>
</dbReference>
<evidence type="ECO:0000256" key="4">
    <source>
        <dbReference type="ARBA" id="ARBA00022989"/>
    </source>
</evidence>
<dbReference type="Proteomes" id="UP001314170">
    <property type="component" value="Unassembled WGS sequence"/>
</dbReference>
<evidence type="ECO:0000256" key="6">
    <source>
        <dbReference type="SAM" id="Phobius"/>
    </source>
</evidence>
<keyword evidence="8" id="KW-1185">Reference proteome</keyword>
<dbReference type="AlphaFoldDB" id="A0AAV1QQL7"/>
<feature type="transmembrane region" description="Helical" evidence="6">
    <location>
        <begin position="34"/>
        <end position="55"/>
    </location>
</feature>
<evidence type="ECO:0000313" key="7">
    <source>
        <dbReference type="EMBL" id="CAK7323163.1"/>
    </source>
</evidence>
<keyword evidence="3 6" id="KW-0812">Transmembrane</keyword>
<evidence type="ECO:0000256" key="5">
    <source>
        <dbReference type="ARBA" id="ARBA00023136"/>
    </source>
</evidence>
<dbReference type="InterPro" id="IPR018499">
    <property type="entry name" value="Tetraspanin/Peripherin"/>
</dbReference>
<keyword evidence="5 6" id="KW-0472">Membrane</keyword>
<evidence type="ECO:0000256" key="1">
    <source>
        <dbReference type="ARBA" id="ARBA00004141"/>
    </source>
</evidence>
<dbReference type="PANTHER" id="PTHR32191">
    <property type="entry name" value="TETRASPANIN-8-RELATED"/>
    <property type="match status" value="1"/>
</dbReference>
<keyword evidence="4 6" id="KW-1133">Transmembrane helix</keyword>
<dbReference type="InterPro" id="IPR044991">
    <property type="entry name" value="TET_plant"/>
</dbReference>
<feature type="transmembrane region" description="Helical" evidence="6">
    <location>
        <begin position="188"/>
        <end position="208"/>
    </location>
</feature>
<dbReference type="GO" id="GO:0016020">
    <property type="term" value="C:membrane"/>
    <property type="evidence" value="ECO:0007669"/>
    <property type="project" value="UniProtKB-SubCell"/>
</dbReference>
<accession>A0AAV1QQL7</accession>
<proteinExistence type="inferred from homology"/>
<name>A0AAV1QQL7_9ROSI</name>
<gene>
    <name evidence="7" type="ORF">DCAF_LOCUS779</name>
</gene>
<protein>
    <submittedName>
        <fullName evidence="7">Uncharacterized protein</fullName>
    </submittedName>
</protein>